<dbReference type="InterPro" id="IPR006311">
    <property type="entry name" value="TAT_signal"/>
</dbReference>
<reference evidence="3 4" key="1">
    <citation type="submission" date="2016-10" db="EMBL/GenBank/DDBJ databases">
        <authorList>
            <person name="de Groot N.N."/>
        </authorList>
    </citation>
    <scope>NUCLEOTIDE SEQUENCE [LARGE SCALE GENOMIC DNA]</scope>
    <source>
        <strain evidence="3 4">CGMCC 4.7037</strain>
    </source>
</reference>
<gene>
    <name evidence="3" type="ORF">SAMN05444920_1606</name>
</gene>
<name>A0A1H6F1V7_9ACTN</name>
<evidence type="ECO:0000313" key="3">
    <source>
        <dbReference type="EMBL" id="SEH04110.1"/>
    </source>
</evidence>
<feature type="chain" id="PRO_5009297707" description="Secreted protein" evidence="2">
    <location>
        <begin position="23"/>
        <end position="251"/>
    </location>
</feature>
<dbReference type="OrthoDB" id="3531777at2"/>
<proteinExistence type="predicted"/>
<dbReference type="EMBL" id="FNVT01000060">
    <property type="protein sequence ID" value="SEH04110.1"/>
    <property type="molecule type" value="Genomic_DNA"/>
</dbReference>
<accession>A0A1H6F1V7</accession>
<dbReference type="PROSITE" id="PS51318">
    <property type="entry name" value="TAT"/>
    <property type="match status" value="1"/>
</dbReference>
<sequence length="251" mass="28102">MKPNIRRGLIVACTAMTLTAVADTAVTVPEASATLSSPLERQTNPKLPKVHYTNQTKIIKDCPIHWNYPREAVNDQTWPAGPSTGSKIVGVRYTTAHYALVRDGQRQRAQTAPWWGWIEKDCLLDKVARKFPRVERPRDRASQPDPEDYAPRLDDWWATGGNNIPKRVDITPSHRPIKGQVSVGTAGTIRNGPNKFAIGNVGPGWTFQIARSQCRRLDGQPYKPSQWIFGYSPDARRWGWVQAAHLPACTS</sequence>
<dbReference type="AlphaFoldDB" id="A0A1H6F1V7"/>
<evidence type="ECO:0000256" key="1">
    <source>
        <dbReference type="SAM" id="MobiDB-lite"/>
    </source>
</evidence>
<evidence type="ECO:0000256" key="2">
    <source>
        <dbReference type="SAM" id="SignalP"/>
    </source>
</evidence>
<protein>
    <recommendedName>
        <fullName evidence="5">Secreted protein</fullName>
    </recommendedName>
</protein>
<evidence type="ECO:0000313" key="4">
    <source>
        <dbReference type="Proteomes" id="UP000236732"/>
    </source>
</evidence>
<keyword evidence="4" id="KW-1185">Reference proteome</keyword>
<dbReference type="RefSeq" id="WP_146104302.1">
    <property type="nucleotide sequence ID" value="NZ_FNVT01000060.1"/>
</dbReference>
<feature type="signal peptide" evidence="2">
    <location>
        <begin position="1"/>
        <end position="22"/>
    </location>
</feature>
<organism evidence="3 4">
    <name type="scientific">Nonomuraea solani</name>
    <dbReference type="NCBI Taxonomy" id="1144553"/>
    <lineage>
        <taxon>Bacteria</taxon>
        <taxon>Bacillati</taxon>
        <taxon>Actinomycetota</taxon>
        <taxon>Actinomycetes</taxon>
        <taxon>Streptosporangiales</taxon>
        <taxon>Streptosporangiaceae</taxon>
        <taxon>Nonomuraea</taxon>
    </lineage>
</organism>
<evidence type="ECO:0008006" key="5">
    <source>
        <dbReference type="Google" id="ProtNLM"/>
    </source>
</evidence>
<dbReference type="Proteomes" id="UP000236732">
    <property type="component" value="Unassembled WGS sequence"/>
</dbReference>
<keyword evidence="2" id="KW-0732">Signal</keyword>
<feature type="region of interest" description="Disordered" evidence="1">
    <location>
        <begin position="134"/>
        <end position="153"/>
    </location>
</feature>